<dbReference type="OrthoDB" id="2143914at2759"/>
<keyword evidence="1" id="KW-0677">Repeat</keyword>
<dbReference type="EMBL" id="AGNL01006120">
    <property type="protein sequence ID" value="EJK72256.1"/>
    <property type="molecule type" value="Genomic_DNA"/>
</dbReference>
<dbReference type="SUPFAM" id="SSF46689">
    <property type="entry name" value="Homeodomain-like"/>
    <property type="match status" value="1"/>
</dbReference>
<dbReference type="Proteomes" id="UP000266841">
    <property type="component" value="Unassembled WGS sequence"/>
</dbReference>
<accession>K0TFC6</accession>
<feature type="region of interest" description="Disordered" evidence="3">
    <location>
        <begin position="373"/>
        <end position="418"/>
    </location>
</feature>
<keyword evidence="7" id="KW-1185">Reference proteome</keyword>
<evidence type="ECO:0000313" key="7">
    <source>
        <dbReference type="Proteomes" id="UP000266841"/>
    </source>
</evidence>
<dbReference type="GO" id="GO:0005634">
    <property type="term" value="C:nucleus"/>
    <property type="evidence" value="ECO:0007669"/>
    <property type="project" value="TreeGrafter"/>
</dbReference>
<dbReference type="eggNOG" id="KOG0048">
    <property type="taxonomic scope" value="Eukaryota"/>
</dbReference>
<evidence type="ECO:0000256" key="3">
    <source>
        <dbReference type="SAM" id="MobiDB-lite"/>
    </source>
</evidence>
<dbReference type="PANTHER" id="PTHR45614:SF274">
    <property type="entry name" value="MYB-LIKE DNA-BINDING PROTEIN"/>
    <property type="match status" value="1"/>
</dbReference>
<dbReference type="PROSITE" id="PS50090">
    <property type="entry name" value="MYB_LIKE"/>
    <property type="match status" value="2"/>
</dbReference>
<dbReference type="GO" id="GO:0000981">
    <property type="term" value="F:DNA-binding transcription factor activity, RNA polymerase II-specific"/>
    <property type="evidence" value="ECO:0007669"/>
    <property type="project" value="TreeGrafter"/>
</dbReference>
<evidence type="ECO:0000256" key="2">
    <source>
        <dbReference type="ARBA" id="ARBA00023125"/>
    </source>
</evidence>
<dbReference type="InterPro" id="IPR009057">
    <property type="entry name" value="Homeodomain-like_sf"/>
</dbReference>
<gene>
    <name evidence="6" type="ORF">THAOC_06225</name>
</gene>
<dbReference type="InterPro" id="IPR001005">
    <property type="entry name" value="SANT/Myb"/>
</dbReference>
<dbReference type="Gene3D" id="6.10.140.530">
    <property type="match status" value="1"/>
</dbReference>
<comment type="caution">
    <text evidence="6">The sequence shown here is derived from an EMBL/GenBank/DDBJ whole genome shotgun (WGS) entry which is preliminary data.</text>
</comment>
<evidence type="ECO:0000313" key="6">
    <source>
        <dbReference type="EMBL" id="EJK72256.1"/>
    </source>
</evidence>
<feature type="compositionally biased region" description="Low complexity" evidence="3">
    <location>
        <begin position="15"/>
        <end position="29"/>
    </location>
</feature>
<dbReference type="AlphaFoldDB" id="K0TFC6"/>
<dbReference type="Pfam" id="PF13921">
    <property type="entry name" value="Myb_DNA-bind_6"/>
    <property type="match status" value="1"/>
</dbReference>
<evidence type="ECO:0000256" key="1">
    <source>
        <dbReference type="ARBA" id="ARBA00022737"/>
    </source>
</evidence>
<sequence>TAGGGPAREERTEDATPPAAVEAAAAVVIREPRRTSGRTPKPAVRYRDHEPPTWDESLDELMKYKAEHGNCNVPRTHDTLGEWVATQRERVQKLDQIGFDWGTARRQGPGRVDATLIEAKHRGATKAVTEKASGGRDMWTEEEDRTVLDWVKRYGAKKWNVIAGELPDRTGKQCRERWHNHLDPNISKAPWSEEEDRIILRHQRDGTGSRWAKIAKELPGRSDDAVKNHWNSSMRRKVERYIHGKNLRGEHAVKDPKGRLLIGDDIDGCVAAARRTTHMSQEDAEGEETGAEEEDLVYVTVPPGRLGLSVHTEVPPFGVIASVEPEICKFADRIDVGDRIATVDGRTVKCLDDLTRGSGGERIVGIIKKKQNPCGGVGNGDGRPVKRPRLGALPSSSNEGRALEPDKDRPRKATERSV</sequence>
<dbReference type="CDD" id="cd00167">
    <property type="entry name" value="SANT"/>
    <property type="match status" value="2"/>
</dbReference>
<organism evidence="6 7">
    <name type="scientific">Thalassiosira oceanica</name>
    <name type="common">Marine diatom</name>
    <dbReference type="NCBI Taxonomy" id="159749"/>
    <lineage>
        <taxon>Eukaryota</taxon>
        <taxon>Sar</taxon>
        <taxon>Stramenopiles</taxon>
        <taxon>Ochrophyta</taxon>
        <taxon>Bacillariophyta</taxon>
        <taxon>Coscinodiscophyceae</taxon>
        <taxon>Thalassiosirophycidae</taxon>
        <taxon>Thalassiosirales</taxon>
        <taxon>Thalassiosiraceae</taxon>
        <taxon>Thalassiosira</taxon>
    </lineage>
</organism>
<dbReference type="Pfam" id="PF03457">
    <property type="entry name" value="HA"/>
    <property type="match status" value="1"/>
</dbReference>
<feature type="domain" description="Myb-like" evidence="4">
    <location>
        <begin position="183"/>
        <end position="234"/>
    </location>
</feature>
<dbReference type="InterPro" id="IPR050560">
    <property type="entry name" value="MYB_TF"/>
</dbReference>
<dbReference type="SMART" id="SM00717">
    <property type="entry name" value="SANT"/>
    <property type="match status" value="2"/>
</dbReference>
<dbReference type="FunFam" id="1.10.10.60:FF:000010">
    <property type="entry name" value="Transcriptional activator Myb isoform A"/>
    <property type="match status" value="1"/>
</dbReference>
<feature type="domain" description="HTH myb-type" evidence="5">
    <location>
        <begin position="139"/>
        <end position="186"/>
    </location>
</feature>
<reference evidence="6 7" key="1">
    <citation type="journal article" date="2012" name="Genome Biol.">
        <title>Genome and low-iron response of an oceanic diatom adapted to chronic iron limitation.</title>
        <authorList>
            <person name="Lommer M."/>
            <person name="Specht M."/>
            <person name="Roy A.S."/>
            <person name="Kraemer L."/>
            <person name="Andreson R."/>
            <person name="Gutowska M.A."/>
            <person name="Wolf J."/>
            <person name="Bergner S.V."/>
            <person name="Schilhabel M.B."/>
            <person name="Klostermeier U.C."/>
            <person name="Beiko R.G."/>
            <person name="Rosenstiel P."/>
            <person name="Hippler M."/>
            <person name="Laroche J."/>
        </authorList>
    </citation>
    <scope>NUCLEOTIDE SEQUENCE [LARGE SCALE GENOMIC DNA]</scope>
    <source>
        <strain evidence="6 7">CCMP1005</strain>
    </source>
</reference>
<dbReference type="PANTHER" id="PTHR45614">
    <property type="entry name" value="MYB PROTEIN-RELATED"/>
    <property type="match status" value="1"/>
</dbReference>
<dbReference type="InterPro" id="IPR005114">
    <property type="entry name" value="Helicase_assoc"/>
</dbReference>
<feature type="compositionally biased region" description="Basic and acidic residues" evidence="3">
    <location>
        <begin position="401"/>
        <end position="418"/>
    </location>
</feature>
<feature type="domain" description="HTH myb-type" evidence="5">
    <location>
        <begin position="188"/>
        <end position="238"/>
    </location>
</feature>
<evidence type="ECO:0000259" key="4">
    <source>
        <dbReference type="PROSITE" id="PS50090"/>
    </source>
</evidence>
<dbReference type="GO" id="GO:0000978">
    <property type="term" value="F:RNA polymerase II cis-regulatory region sequence-specific DNA binding"/>
    <property type="evidence" value="ECO:0007669"/>
    <property type="project" value="TreeGrafter"/>
</dbReference>
<feature type="non-terminal residue" evidence="6">
    <location>
        <position position="1"/>
    </location>
</feature>
<protein>
    <submittedName>
        <fullName evidence="6">Uncharacterized protein</fullName>
    </submittedName>
</protein>
<feature type="domain" description="Myb-like" evidence="4">
    <location>
        <begin position="131"/>
        <end position="182"/>
    </location>
</feature>
<name>K0TFC6_THAOC</name>
<feature type="region of interest" description="Disordered" evidence="3">
    <location>
        <begin position="1"/>
        <end position="54"/>
    </location>
</feature>
<dbReference type="InterPro" id="IPR017930">
    <property type="entry name" value="Myb_dom"/>
</dbReference>
<proteinExistence type="predicted"/>
<dbReference type="Gene3D" id="1.10.10.60">
    <property type="entry name" value="Homeodomain-like"/>
    <property type="match status" value="2"/>
</dbReference>
<dbReference type="PROSITE" id="PS51294">
    <property type="entry name" value="HTH_MYB"/>
    <property type="match status" value="2"/>
</dbReference>
<evidence type="ECO:0000259" key="5">
    <source>
        <dbReference type="PROSITE" id="PS51294"/>
    </source>
</evidence>
<keyword evidence="2" id="KW-0238">DNA-binding</keyword>